<dbReference type="InterPro" id="IPR041519">
    <property type="entry name" value="HEPN_RiboL-PSP"/>
</dbReference>
<dbReference type="Proteomes" id="UP000244162">
    <property type="component" value="Unassembled WGS sequence"/>
</dbReference>
<evidence type="ECO:0000313" key="3">
    <source>
        <dbReference type="Proteomes" id="UP000244162"/>
    </source>
</evidence>
<comment type="caution">
    <text evidence="2">The sequence shown here is derived from an EMBL/GenBank/DDBJ whole genome shotgun (WGS) entry which is preliminary data.</text>
</comment>
<dbReference type="EMBL" id="NWBU01000005">
    <property type="protein sequence ID" value="PTQ12101.1"/>
    <property type="molecule type" value="Genomic_DNA"/>
</dbReference>
<evidence type="ECO:0000313" key="2">
    <source>
        <dbReference type="EMBL" id="PTQ12101.1"/>
    </source>
</evidence>
<evidence type="ECO:0000259" key="1">
    <source>
        <dbReference type="Pfam" id="PF18735"/>
    </source>
</evidence>
<dbReference type="Pfam" id="PF18735">
    <property type="entry name" value="HEPN_RiboL-PSP"/>
    <property type="match status" value="1"/>
</dbReference>
<feature type="domain" description="RiboL-PSP-HEPN" evidence="1">
    <location>
        <begin position="9"/>
        <end position="59"/>
    </location>
</feature>
<protein>
    <recommendedName>
        <fullName evidence="1">RiboL-PSP-HEPN domain-containing protein</fullName>
    </recommendedName>
</protein>
<reference evidence="2 3" key="1">
    <citation type="submission" date="2017-09" db="EMBL/GenBank/DDBJ databases">
        <title>Sphingomonas panjinensis sp.nov., isolated from oil-contaminated soil.</title>
        <authorList>
            <person name="Wang L."/>
            <person name="Chen L."/>
        </authorList>
    </citation>
    <scope>NUCLEOTIDE SEQUENCE [LARGE SCALE GENOMIC DNA]</scope>
    <source>
        <strain evidence="2 3">FW-11</strain>
    </source>
</reference>
<keyword evidence="3" id="KW-1185">Reference proteome</keyword>
<gene>
    <name evidence="2" type="ORF">CLG96_05920</name>
</gene>
<sequence>MFIAIEPDKVVKSAIDAIVNRRNQIAHGKVDATVTLGDAEIYVDRVERVAVVFDIIVTNELNTRTKVTDCWSEMNK</sequence>
<dbReference type="AlphaFoldDB" id="A0A2T5FZG9"/>
<proteinExistence type="predicted"/>
<accession>A0A2T5FZG9</accession>
<organism evidence="2 3">
    <name type="scientific">Sphingomonas oleivorans</name>
    <dbReference type="NCBI Taxonomy" id="1735121"/>
    <lineage>
        <taxon>Bacteria</taxon>
        <taxon>Pseudomonadati</taxon>
        <taxon>Pseudomonadota</taxon>
        <taxon>Alphaproteobacteria</taxon>
        <taxon>Sphingomonadales</taxon>
        <taxon>Sphingomonadaceae</taxon>
        <taxon>Sphingomonas</taxon>
    </lineage>
</organism>
<name>A0A2T5FZG9_9SPHN</name>